<dbReference type="EMBL" id="KP728110">
    <property type="protein sequence ID" value="ALA62492.1"/>
    <property type="molecule type" value="Genomic_DNA"/>
</dbReference>
<dbReference type="GeneID" id="26122808"/>
<reference evidence="1 2" key="1">
    <citation type="journal article" date="2015" name="Infect. Genet. Evol.">
        <title>Unique genomic organization of a novel Avipoxvirus detected in turkey (Meleagris gallopavo).</title>
        <authorList>
            <person name="Banyai K."/>
            <person name="Palya V."/>
            <person name="Denes B."/>
            <person name="Glavits R."/>
            <person name="Ivanics E."/>
            <person name="Horvath B."/>
            <person name="Farkas S.L."/>
            <person name="Marton S."/>
            <person name="Balint A."/>
            <person name="Gyuranecz M."/>
            <person name="Erdelyi K."/>
            <person name="Dan A."/>
        </authorList>
    </citation>
    <scope>NUCLEOTIDE SEQUENCE [LARGE SCALE GENOMIC DNA]</scope>
    <source>
        <strain evidence="1 2">TKPV-HU1124/2011</strain>
    </source>
</reference>
<accession>A0A0M3ZCT4</accession>
<evidence type="ECO:0000313" key="2">
    <source>
        <dbReference type="Proteomes" id="UP000142477"/>
    </source>
</evidence>
<protein>
    <submittedName>
        <fullName evidence="1">Uncharacterized protein</fullName>
    </submittedName>
</protein>
<dbReference type="RefSeq" id="YP_009177139.1">
    <property type="nucleotide sequence ID" value="NC_028238.1"/>
</dbReference>
<evidence type="ECO:0000313" key="1">
    <source>
        <dbReference type="EMBL" id="ALA62492.1"/>
    </source>
</evidence>
<proteinExistence type="predicted"/>
<sequence length="174" mass="20385">MYKMKDCESNTACSIFDILDDEGKNYMIEDICISIAEDDDASDKTLLEFLRSTRRITENTYKKIMSSIHTIRCYISTPHSEIQDVPYMLKHYNEVESIVNNRFLNIDKIDSFIEREKVIDSIVEEFVNTGNYLSYLTLKDIKFNYGMDRGRLGNKISFILEDALLARYRRVNSV</sequence>
<name>A0A0M3ZCT4_9POXV</name>
<dbReference type="Proteomes" id="UP000142477">
    <property type="component" value="Segment"/>
</dbReference>
<keyword evidence="2" id="KW-1185">Reference proteome</keyword>
<organism evidence="1 2">
    <name type="scientific">Turkeypox virus</name>
    <dbReference type="NCBI Taxonomy" id="336486"/>
    <lineage>
        <taxon>Viruses</taxon>
        <taxon>Varidnaviria</taxon>
        <taxon>Bamfordvirae</taxon>
        <taxon>Nucleocytoviricota</taxon>
        <taxon>Pokkesviricetes</taxon>
        <taxon>Chitovirales</taxon>
        <taxon>Poxviridae</taxon>
        <taxon>Chordopoxvirinae</taxon>
        <taxon>Avipoxvirus</taxon>
        <taxon>Avipoxvirus turkeypox</taxon>
    </lineage>
</organism>
<dbReference type="KEGG" id="vg:26122808"/>